<keyword evidence="4" id="KW-1185">Reference proteome</keyword>
<evidence type="ECO:0000313" key="4">
    <source>
        <dbReference type="Proteomes" id="UP000006512"/>
    </source>
</evidence>
<organism evidence="3 4">
    <name type="scientific">Asticcacaulis biprosthecium C19</name>
    <dbReference type="NCBI Taxonomy" id="715226"/>
    <lineage>
        <taxon>Bacteria</taxon>
        <taxon>Pseudomonadati</taxon>
        <taxon>Pseudomonadota</taxon>
        <taxon>Alphaproteobacteria</taxon>
        <taxon>Caulobacterales</taxon>
        <taxon>Caulobacteraceae</taxon>
        <taxon>Asticcacaulis</taxon>
    </lineage>
</organism>
<evidence type="ECO:0000313" key="3">
    <source>
        <dbReference type="EMBL" id="EGF92877.1"/>
    </source>
</evidence>
<evidence type="ECO:0000256" key="2">
    <source>
        <dbReference type="SAM" id="Phobius"/>
    </source>
</evidence>
<keyword evidence="2" id="KW-0812">Transmembrane</keyword>
<feature type="region of interest" description="Disordered" evidence="1">
    <location>
        <begin position="1"/>
        <end position="27"/>
    </location>
</feature>
<name>F4QI10_9CAUL</name>
<keyword evidence="2" id="KW-1133">Transmembrane helix</keyword>
<sequence length="249" mass="26822">MYAYVHGDPVNATDPTGLDGPGGTPSPEIVVTGQRPDRSDFEASNQAFSNRECVLFYGCGNNQQISASDIRQYIGQPTNQPSAAPESDSCEHRNAEGICVYIMGANGPEVTPEYQKKICSNYANIQDAGTKSIDGYTALGVVGHRSTPFGLSMAFASVLTATVTGSGFRPFGRVIVPKAPPLQQVANMKLKHQFHALNVARFIRAASLIATVAILVLKYFFGIFSSDDALATFILFLIFSILIAYLDKK</sequence>
<dbReference type="EMBL" id="GL883077">
    <property type="protein sequence ID" value="EGF92877.1"/>
    <property type="molecule type" value="Genomic_DNA"/>
</dbReference>
<feature type="transmembrane region" description="Helical" evidence="2">
    <location>
        <begin position="229"/>
        <end position="246"/>
    </location>
</feature>
<proteinExistence type="predicted"/>
<evidence type="ECO:0000256" key="1">
    <source>
        <dbReference type="SAM" id="MobiDB-lite"/>
    </source>
</evidence>
<accession>F4QI10</accession>
<reference evidence="4" key="1">
    <citation type="submission" date="2011-03" db="EMBL/GenBank/DDBJ databases">
        <title>Draft genome sequence of Brevundimonas diminuta.</title>
        <authorList>
            <person name="Brown P.J.B."/>
            <person name="Buechlein A."/>
            <person name="Hemmerich C."/>
            <person name="Brun Y.V."/>
        </authorList>
    </citation>
    <scope>NUCLEOTIDE SEQUENCE [LARGE SCALE GENOMIC DNA]</scope>
    <source>
        <strain evidence="4">C19</strain>
    </source>
</reference>
<dbReference type="Proteomes" id="UP000006512">
    <property type="component" value="Unassembled WGS sequence"/>
</dbReference>
<gene>
    <name evidence="3" type="ORF">ABI_13150</name>
</gene>
<dbReference type="AlphaFoldDB" id="F4QI10"/>
<feature type="transmembrane region" description="Helical" evidence="2">
    <location>
        <begin position="202"/>
        <end position="223"/>
    </location>
</feature>
<protein>
    <submittedName>
        <fullName evidence="3">Uncharacterized protein</fullName>
    </submittedName>
</protein>
<dbReference type="HOGENOM" id="CLU_1114057_0_0_5"/>
<keyword evidence="2" id="KW-0472">Membrane</keyword>